<dbReference type="OMA" id="QWAIERN"/>
<evidence type="ECO:0000256" key="4">
    <source>
        <dbReference type="ARBA" id="ARBA00022660"/>
    </source>
</evidence>
<dbReference type="Pfam" id="PF02939">
    <property type="entry name" value="UcrQ"/>
    <property type="match status" value="1"/>
</dbReference>
<evidence type="ECO:0000256" key="1">
    <source>
        <dbReference type="ARBA" id="ARBA00004434"/>
    </source>
</evidence>
<dbReference type="GO" id="GO:0045275">
    <property type="term" value="C:respiratory chain complex III"/>
    <property type="evidence" value="ECO:0007669"/>
    <property type="project" value="UniProtKB-UniRule"/>
</dbReference>
<keyword evidence="6 11" id="KW-0999">Mitochondrion inner membrane</keyword>
<keyword evidence="7 11" id="KW-0249">Electron transport</keyword>
<evidence type="ECO:0000256" key="3">
    <source>
        <dbReference type="ARBA" id="ARBA00022448"/>
    </source>
</evidence>
<feature type="transmembrane region" description="Helical" evidence="11">
    <location>
        <begin position="64"/>
        <end position="81"/>
    </location>
</feature>
<dbReference type="AlphaFoldDB" id="A0A4T0GSW8"/>
<comment type="similarity">
    <text evidence="2 11">Belongs to the UQCRQ/QCR8 family.</text>
</comment>
<proteinExistence type="inferred from homology"/>
<dbReference type="PANTHER" id="PTHR12119:SF2">
    <property type="entry name" value="CYTOCHROME B-C1 COMPLEX SUBUNIT 8"/>
    <property type="match status" value="1"/>
</dbReference>
<evidence type="ECO:0000256" key="6">
    <source>
        <dbReference type="ARBA" id="ARBA00022792"/>
    </source>
</evidence>
<dbReference type="InterPro" id="IPR004205">
    <property type="entry name" value="Cyt_bc1_su8"/>
</dbReference>
<dbReference type="FunFam" id="1.20.5.210:FF:000001">
    <property type="entry name" value="Cytochrome b-c1 complex subunit 8"/>
    <property type="match status" value="1"/>
</dbReference>
<gene>
    <name evidence="12" type="ORF">E3P90_00894</name>
</gene>
<evidence type="ECO:0000256" key="10">
    <source>
        <dbReference type="ARBA" id="ARBA00023136"/>
    </source>
</evidence>
<keyword evidence="4 11" id="KW-0679">Respiratory chain</keyword>
<comment type="caution">
    <text evidence="12">The sequence shown here is derived from an EMBL/GenBank/DDBJ whole genome shotgun (WGS) entry which is preliminary data.</text>
</comment>
<keyword evidence="9 11" id="KW-0496">Mitochondrion</keyword>
<keyword evidence="8 11" id="KW-1133">Transmembrane helix</keyword>
<dbReference type="EMBL" id="SPOF01000007">
    <property type="protein sequence ID" value="TIB15424.1"/>
    <property type="molecule type" value="Genomic_DNA"/>
</dbReference>
<dbReference type="OrthoDB" id="6683853at2759"/>
<evidence type="ECO:0000256" key="9">
    <source>
        <dbReference type="ARBA" id="ARBA00023128"/>
    </source>
</evidence>
<sequence length="104" mass="11368">MRATGIQNGGMPTGKSYMGWWGAIGSPKQRGIVQYGISAFQQRPFAGALNGYIFNGYKRLAKQLPYSGIPFAIGYGIYYWASSKHEFLNSKAGHIEALQNGTAE</sequence>
<dbReference type="Gene3D" id="1.20.5.210">
    <property type="entry name" value="Cytochrome b-c1 complex subunit 8"/>
    <property type="match status" value="1"/>
</dbReference>
<dbReference type="PANTHER" id="PTHR12119">
    <property type="entry name" value="UBIQUINOL-CYTOCHROME C REDUCTASE COMPLEX UBIQUINONE-BINDING PROTEIN QP-C"/>
    <property type="match status" value="1"/>
</dbReference>
<dbReference type="GO" id="GO:0005743">
    <property type="term" value="C:mitochondrial inner membrane"/>
    <property type="evidence" value="ECO:0007669"/>
    <property type="project" value="UniProtKB-SubCell"/>
</dbReference>
<reference evidence="12 13" key="1">
    <citation type="submission" date="2019-03" db="EMBL/GenBank/DDBJ databases">
        <title>Sequencing 23 genomes of Wallemia ichthyophaga.</title>
        <authorList>
            <person name="Gostincar C."/>
        </authorList>
    </citation>
    <scope>NUCLEOTIDE SEQUENCE [LARGE SCALE GENOMIC DNA]</scope>
    <source>
        <strain evidence="12 13">EXF-8621</strain>
    </source>
</reference>
<evidence type="ECO:0000313" key="13">
    <source>
        <dbReference type="Proteomes" id="UP000306954"/>
    </source>
</evidence>
<accession>A0A4T0GSW8</accession>
<evidence type="ECO:0000256" key="11">
    <source>
        <dbReference type="RuleBase" id="RU368118"/>
    </source>
</evidence>
<evidence type="ECO:0000256" key="2">
    <source>
        <dbReference type="ARBA" id="ARBA00007668"/>
    </source>
</evidence>
<dbReference type="GO" id="GO:0006122">
    <property type="term" value="P:mitochondrial electron transport, ubiquinol to cytochrome c"/>
    <property type="evidence" value="ECO:0007669"/>
    <property type="project" value="UniProtKB-UniRule"/>
</dbReference>
<evidence type="ECO:0000313" key="12">
    <source>
        <dbReference type="EMBL" id="TIB15424.1"/>
    </source>
</evidence>
<keyword evidence="5 11" id="KW-0812">Transmembrane</keyword>
<comment type="function">
    <text evidence="11">Component of the ubiquinol-cytochrome c oxidoreductase, a multisubunit transmembrane complex that is part of the mitochondrial electron transport chain which drives oxidative phosphorylation. The complex plays an important role in the uptake of multiple carbon sources present in different host niches.</text>
</comment>
<evidence type="ECO:0000256" key="5">
    <source>
        <dbReference type="ARBA" id="ARBA00022692"/>
    </source>
</evidence>
<keyword evidence="3 11" id="KW-0813">Transport</keyword>
<evidence type="ECO:0000256" key="8">
    <source>
        <dbReference type="ARBA" id="ARBA00022989"/>
    </source>
</evidence>
<dbReference type="Proteomes" id="UP000306954">
    <property type="component" value="Unassembled WGS sequence"/>
</dbReference>
<comment type="subunit">
    <text evidence="11">Component of the ubiquinol-cytochrome c oxidoreductase (cytochrome b-c1 complex, complex III, CIII), a multisubunit enzyme composed of 3 respiratory subunits cytochrome b, cytochrome c1 and Rieske protein, 2 core protein subunits, and additional low-molecular weight protein subunits. The complex exists as an obligatory dimer and forms supercomplexes (SCs) in the inner mitochondrial membrane with cytochrome c oxidase (complex IV, CIV).</text>
</comment>
<keyword evidence="10 11" id="KW-0472">Membrane</keyword>
<organism evidence="12 13">
    <name type="scientific">Wallemia ichthyophaga</name>
    <dbReference type="NCBI Taxonomy" id="245174"/>
    <lineage>
        <taxon>Eukaryota</taxon>
        <taxon>Fungi</taxon>
        <taxon>Dikarya</taxon>
        <taxon>Basidiomycota</taxon>
        <taxon>Wallemiomycotina</taxon>
        <taxon>Wallemiomycetes</taxon>
        <taxon>Wallemiales</taxon>
        <taxon>Wallemiaceae</taxon>
        <taxon>Wallemia</taxon>
    </lineage>
</organism>
<name>A0A4T0GSW8_WALIC</name>
<dbReference type="InterPro" id="IPR036642">
    <property type="entry name" value="Cyt_bc1_su8_sf"/>
</dbReference>
<comment type="subcellular location">
    <subcellularLocation>
        <location evidence="1 11">Mitochondrion inner membrane</location>
        <topology evidence="1 11">Single-pass membrane protein</topology>
    </subcellularLocation>
</comment>
<protein>
    <recommendedName>
        <fullName evidence="11">Cytochrome b-c1 complex subunit 8</fullName>
    </recommendedName>
    <alternativeName>
        <fullName evidence="11">Complex III subunit 8</fullName>
    </alternativeName>
</protein>
<dbReference type="SUPFAM" id="SSF81508">
    <property type="entry name" value="Ubiquinone-binding protein QP-C of cytochrome bc1 complex (Ubiquinol-cytochrome c reductase)"/>
    <property type="match status" value="1"/>
</dbReference>
<evidence type="ECO:0000256" key="7">
    <source>
        <dbReference type="ARBA" id="ARBA00022982"/>
    </source>
</evidence>